<dbReference type="EMBL" id="JARK01000180">
    <property type="protein sequence ID" value="EYC41173.1"/>
    <property type="molecule type" value="Genomic_DNA"/>
</dbReference>
<sequence>MTIPVRYISRHKSDGRPVLEGFVVAKIWSREADRLQAVLAARHGCNVSKRVLACPIDKINDFPRQFGSANRYRPRSGKRV</sequence>
<evidence type="ECO:0000313" key="2">
    <source>
        <dbReference type="Proteomes" id="UP000024635"/>
    </source>
</evidence>
<organism evidence="1 2">
    <name type="scientific">Ancylostoma ceylanicum</name>
    <dbReference type="NCBI Taxonomy" id="53326"/>
    <lineage>
        <taxon>Eukaryota</taxon>
        <taxon>Metazoa</taxon>
        <taxon>Ecdysozoa</taxon>
        <taxon>Nematoda</taxon>
        <taxon>Chromadorea</taxon>
        <taxon>Rhabditida</taxon>
        <taxon>Rhabditina</taxon>
        <taxon>Rhabditomorpha</taxon>
        <taxon>Strongyloidea</taxon>
        <taxon>Ancylostomatidae</taxon>
        <taxon>Ancylostomatinae</taxon>
        <taxon>Ancylostoma</taxon>
    </lineage>
</organism>
<reference evidence="2" key="1">
    <citation type="journal article" date="2015" name="Nat. Genet.">
        <title>The genome and transcriptome of the zoonotic hookworm Ancylostoma ceylanicum identify infection-specific gene families.</title>
        <authorList>
            <person name="Schwarz E.M."/>
            <person name="Hu Y."/>
            <person name="Antoshechkin I."/>
            <person name="Miller M.M."/>
            <person name="Sternberg P.W."/>
            <person name="Aroian R.V."/>
        </authorList>
    </citation>
    <scope>NUCLEOTIDE SEQUENCE</scope>
    <source>
        <strain evidence="2">HY135</strain>
    </source>
</reference>
<keyword evidence="2" id="KW-1185">Reference proteome</keyword>
<evidence type="ECO:0000313" key="1">
    <source>
        <dbReference type="EMBL" id="EYC41173.1"/>
    </source>
</evidence>
<name>A0A016WQ82_9BILA</name>
<proteinExistence type="predicted"/>
<dbReference type="AlphaFoldDB" id="A0A016WQ82"/>
<accession>A0A016WQ82</accession>
<protein>
    <submittedName>
        <fullName evidence="1">Uncharacterized protein</fullName>
    </submittedName>
</protein>
<dbReference type="Proteomes" id="UP000024635">
    <property type="component" value="Unassembled WGS sequence"/>
</dbReference>
<comment type="caution">
    <text evidence="1">The sequence shown here is derived from an EMBL/GenBank/DDBJ whole genome shotgun (WGS) entry which is preliminary data.</text>
</comment>
<gene>
    <name evidence="1" type="primary">Acey_s0580.g264</name>
    <name evidence="1" type="ORF">Y032_0580g264</name>
</gene>